<comment type="caution">
    <text evidence="2">The sequence shown here is derived from an EMBL/GenBank/DDBJ whole genome shotgun (WGS) entry which is preliminary data.</text>
</comment>
<accession>A0AAD1XZS2</accession>
<feature type="transmembrane region" description="Helical" evidence="1">
    <location>
        <begin position="17"/>
        <end position="37"/>
    </location>
</feature>
<protein>
    <submittedName>
        <fullName evidence="2">Uncharacterized protein</fullName>
    </submittedName>
</protein>
<feature type="transmembrane region" description="Helical" evidence="1">
    <location>
        <begin position="73"/>
        <end position="95"/>
    </location>
</feature>
<keyword evidence="3" id="KW-1185">Reference proteome</keyword>
<feature type="transmembrane region" description="Helical" evidence="1">
    <location>
        <begin position="115"/>
        <end position="138"/>
    </location>
</feature>
<evidence type="ECO:0000256" key="1">
    <source>
        <dbReference type="SAM" id="Phobius"/>
    </source>
</evidence>
<sequence>MTNDHYTRFKRFQLCRVANVTVLLLVFSVCGVINYDSEAYFDIFMYHLGFAVPSILFHLVSGFRVNKTLSQNYGSCILVSLASLFYLGVMFWTLITYFEMSATKNKVAQEELWFFLFYYLIPGSVISVSFLAIALFYLEEEEVVPDDYLESNVELPILRLHFVRT</sequence>
<dbReference type="Proteomes" id="UP001295684">
    <property type="component" value="Unassembled WGS sequence"/>
</dbReference>
<evidence type="ECO:0000313" key="3">
    <source>
        <dbReference type="Proteomes" id="UP001295684"/>
    </source>
</evidence>
<keyword evidence="1" id="KW-1133">Transmembrane helix</keyword>
<keyword evidence="1" id="KW-0472">Membrane</keyword>
<organism evidence="2 3">
    <name type="scientific">Euplotes crassus</name>
    <dbReference type="NCBI Taxonomy" id="5936"/>
    <lineage>
        <taxon>Eukaryota</taxon>
        <taxon>Sar</taxon>
        <taxon>Alveolata</taxon>
        <taxon>Ciliophora</taxon>
        <taxon>Intramacronucleata</taxon>
        <taxon>Spirotrichea</taxon>
        <taxon>Hypotrichia</taxon>
        <taxon>Euplotida</taxon>
        <taxon>Euplotidae</taxon>
        <taxon>Moneuplotes</taxon>
    </lineage>
</organism>
<name>A0AAD1XZS2_EUPCR</name>
<reference evidence="2" key="1">
    <citation type="submission" date="2023-07" db="EMBL/GenBank/DDBJ databases">
        <authorList>
            <consortium name="AG Swart"/>
            <person name="Singh M."/>
            <person name="Singh A."/>
            <person name="Seah K."/>
            <person name="Emmerich C."/>
        </authorList>
    </citation>
    <scope>NUCLEOTIDE SEQUENCE</scope>
    <source>
        <strain evidence="2">DP1</strain>
    </source>
</reference>
<dbReference type="EMBL" id="CAMPGE010024275">
    <property type="protein sequence ID" value="CAI2382125.1"/>
    <property type="molecule type" value="Genomic_DNA"/>
</dbReference>
<evidence type="ECO:0000313" key="2">
    <source>
        <dbReference type="EMBL" id="CAI2382125.1"/>
    </source>
</evidence>
<keyword evidence="1" id="KW-0812">Transmembrane</keyword>
<gene>
    <name evidence="2" type="ORF">ECRASSUSDP1_LOCUS23593</name>
</gene>
<dbReference type="AlphaFoldDB" id="A0AAD1XZS2"/>
<feature type="transmembrane region" description="Helical" evidence="1">
    <location>
        <begin position="43"/>
        <end position="61"/>
    </location>
</feature>
<proteinExistence type="predicted"/>